<dbReference type="SMART" id="SM00028">
    <property type="entry name" value="TPR"/>
    <property type="match status" value="3"/>
</dbReference>
<proteinExistence type="predicted"/>
<dbReference type="EMBL" id="VLLE01000005">
    <property type="protein sequence ID" value="TWI80640.1"/>
    <property type="molecule type" value="Genomic_DNA"/>
</dbReference>
<evidence type="ECO:0000256" key="1">
    <source>
        <dbReference type="ARBA" id="ARBA00022737"/>
    </source>
</evidence>
<dbReference type="GO" id="GO:0051087">
    <property type="term" value="F:protein-folding chaperone binding"/>
    <property type="evidence" value="ECO:0007669"/>
    <property type="project" value="TreeGrafter"/>
</dbReference>
<dbReference type="OrthoDB" id="6058208at2"/>
<name>A0A562SIT8_9BACT</name>
<dbReference type="Pfam" id="PF07719">
    <property type="entry name" value="TPR_2"/>
    <property type="match status" value="1"/>
</dbReference>
<comment type="caution">
    <text evidence="4">The sequence shown here is derived from an EMBL/GenBank/DDBJ whole genome shotgun (WGS) entry which is preliminary data.</text>
</comment>
<dbReference type="Proteomes" id="UP000316167">
    <property type="component" value="Unassembled WGS sequence"/>
</dbReference>
<dbReference type="InterPro" id="IPR011990">
    <property type="entry name" value="TPR-like_helical_dom_sf"/>
</dbReference>
<dbReference type="SUPFAM" id="SSF48452">
    <property type="entry name" value="TPR-like"/>
    <property type="match status" value="1"/>
</dbReference>
<evidence type="ECO:0000256" key="3">
    <source>
        <dbReference type="PROSITE-ProRule" id="PRU00339"/>
    </source>
</evidence>
<sequence length="203" mass="24032">MNFKPYFFIVSYVLLLTSCKQTTDDLLDKAYKLNTQKKYDKAIEIYNEVITRNSKIQLAFYNRGFAYLQIKKYKEALADFNKVMALQTHGDFVITYNKDLPYADDETRTQVPYNDALYQRAQVKYFMDSLRSSFTDFQRLVDNNYEEKSNCMSWQGTIYIKSGMTNEACEYFFKAKQFALSDEDRKDAEEMIKTYCGQTNNNR</sequence>
<dbReference type="RefSeq" id="WP_144887698.1">
    <property type="nucleotide sequence ID" value="NZ_VLLE01000005.1"/>
</dbReference>
<dbReference type="InterPro" id="IPR051727">
    <property type="entry name" value="DnaJ_C3_Co-chaperones"/>
</dbReference>
<dbReference type="PANTHER" id="PTHR44140">
    <property type="entry name" value="LD25575P"/>
    <property type="match status" value="1"/>
</dbReference>
<dbReference type="PROSITE" id="PS50005">
    <property type="entry name" value="TPR"/>
    <property type="match status" value="1"/>
</dbReference>
<dbReference type="InterPro" id="IPR013105">
    <property type="entry name" value="TPR_2"/>
</dbReference>
<dbReference type="AlphaFoldDB" id="A0A562SIT8"/>
<keyword evidence="2 3" id="KW-0802">TPR repeat</keyword>
<keyword evidence="1" id="KW-0677">Repeat</keyword>
<reference evidence="4 5" key="1">
    <citation type="journal article" date="2015" name="Stand. Genomic Sci.">
        <title>Genomic Encyclopedia of Bacterial and Archaeal Type Strains, Phase III: the genomes of soil and plant-associated and newly described type strains.</title>
        <authorList>
            <person name="Whitman W.B."/>
            <person name="Woyke T."/>
            <person name="Klenk H.P."/>
            <person name="Zhou Y."/>
            <person name="Lilburn T.G."/>
            <person name="Beck B.J."/>
            <person name="De Vos P."/>
            <person name="Vandamme P."/>
            <person name="Eisen J.A."/>
            <person name="Garrity G."/>
            <person name="Hugenholtz P."/>
            <person name="Kyrpides N.C."/>
        </authorList>
    </citation>
    <scope>NUCLEOTIDE SEQUENCE [LARGE SCALE GENOMIC DNA]</scope>
    <source>
        <strain evidence="4 5">CGMCC 1.7271</strain>
    </source>
</reference>
<keyword evidence="5" id="KW-1185">Reference proteome</keyword>
<feature type="repeat" description="TPR" evidence="3">
    <location>
        <begin position="57"/>
        <end position="90"/>
    </location>
</feature>
<evidence type="ECO:0000313" key="5">
    <source>
        <dbReference type="Proteomes" id="UP000316167"/>
    </source>
</evidence>
<dbReference type="Gene3D" id="1.25.40.10">
    <property type="entry name" value="Tetratricopeptide repeat domain"/>
    <property type="match status" value="1"/>
</dbReference>
<dbReference type="PANTHER" id="PTHR44140:SF2">
    <property type="entry name" value="LD25575P"/>
    <property type="match status" value="1"/>
</dbReference>
<dbReference type="InterPro" id="IPR019734">
    <property type="entry name" value="TPR_rpt"/>
</dbReference>
<dbReference type="GO" id="GO:0034975">
    <property type="term" value="P:protein folding in endoplasmic reticulum"/>
    <property type="evidence" value="ECO:0007669"/>
    <property type="project" value="TreeGrafter"/>
</dbReference>
<evidence type="ECO:0000313" key="4">
    <source>
        <dbReference type="EMBL" id="TWI80640.1"/>
    </source>
</evidence>
<gene>
    <name evidence="4" type="ORF">IQ13_3319</name>
</gene>
<organism evidence="4 5">
    <name type="scientific">Lacibacter cauensis</name>
    <dbReference type="NCBI Taxonomy" id="510947"/>
    <lineage>
        <taxon>Bacteria</taxon>
        <taxon>Pseudomonadati</taxon>
        <taxon>Bacteroidota</taxon>
        <taxon>Chitinophagia</taxon>
        <taxon>Chitinophagales</taxon>
        <taxon>Chitinophagaceae</taxon>
        <taxon>Lacibacter</taxon>
    </lineage>
</organism>
<evidence type="ECO:0000256" key="2">
    <source>
        <dbReference type="ARBA" id="ARBA00022803"/>
    </source>
</evidence>
<dbReference type="PROSITE" id="PS51257">
    <property type="entry name" value="PROKAR_LIPOPROTEIN"/>
    <property type="match status" value="1"/>
</dbReference>
<protein>
    <submittedName>
        <fullName evidence="4">Tetratricopeptide repeat protein</fullName>
    </submittedName>
</protein>
<accession>A0A562SIT8</accession>
<dbReference type="GO" id="GO:0051787">
    <property type="term" value="F:misfolded protein binding"/>
    <property type="evidence" value="ECO:0007669"/>
    <property type="project" value="TreeGrafter"/>
</dbReference>